<evidence type="ECO:0000256" key="2">
    <source>
        <dbReference type="ARBA" id="ARBA00022618"/>
    </source>
</evidence>
<keyword evidence="4" id="KW-0131">Cell cycle</keyword>
<name>A0ABD3QK28_9STRA</name>
<dbReference type="Pfam" id="PF18122">
    <property type="entry name" value="APC1_C"/>
    <property type="match status" value="1"/>
</dbReference>
<evidence type="ECO:0008006" key="10">
    <source>
        <dbReference type="Google" id="ProtNLM"/>
    </source>
</evidence>
<feature type="region of interest" description="Disordered" evidence="5">
    <location>
        <begin position="1627"/>
        <end position="1647"/>
    </location>
</feature>
<dbReference type="EMBL" id="JABMIG020000031">
    <property type="protein sequence ID" value="KAL3800630.1"/>
    <property type="molecule type" value="Genomic_DNA"/>
</dbReference>
<evidence type="ECO:0000256" key="1">
    <source>
        <dbReference type="ARBA" id="ARBA00010547"/>
    </source>
</evidence>
<comment type="caution">
    <text evidence="8">The sequence shown here is derived from an EMBL/GenBank/DDBJ whole genome shotgun (WGS) entry which is preliminary data.</text>
</comment>
<dbReference type="Pfam" id="PF12859">
    <property type="entry name" value="ANAPC1"/>
    <property type="match status" value="1"/>
</dbReference>
<dbReference type="InterPro" id="IPR024990">
    <property type="entry name" value="Apc1"/>
</dbReference>
<evidence type="ECO:0000313" key="8">
    <source>
        <dbReference type="EMBL" id="KAL3800630.1"/>
    </source>
</evidence>
<keyword evidence="9" id="KW-1185">Reference proteome</keyword>
<reference evidence="8 9" key="1">
    <citation type="journal article" date="2020" name="G3 (Bethesda)">
        <title>Improved Reference Genome for Cyclotella cryptica CCMP332, a Model for Cell Wall Morphogenesis, Salinity Adaptation, and Lipid Production in Diatoms (Bacillariophyta).</title>
        <authorList>
            <person name="Roberts W.R."/>
            <person name="Downey K.M."/>
            <person name="Ruck E.C."/>
            <person name="Traller J.C."/>
            <person name="Alverson A.J."/>
        </authorList>
    </citation>
    <scope>NUCLEOTIDE SEQUENCE [LARGE SCALE GENOMIC DNA]</scope>
    <source>
        <strain evidence="8 9">CCMP332</strain>
    </source>
</reference>
<keyword evidence="3" id="KW-0498">Mitosis</keyword>
<dbReference type="InterPro" id="IPR049255">
    <property type="entry name" value="Apc1_N"/>
</dbReference>
<dbReference type="Proteomes" id="UP001516023">
    <property type="component" value="Unassembled WGS sequence"/>
</dbReference>
<feature type="compositionally biased region" description="Acidic residues" evidence="5">
    <location>
        <begin position="450"/>
        <end position="471"/>
    </location>
</feature>
<dbReference type="PANTHER" id="PTHR12827:SF3">
    <property type="entry name" value="ANAPHASE-PROMOTING COMPLEX SUBUNIT 1"/>
    <property type="match status" value="1"/>
</dbReference>
<dbReference type="InterPro" id="IPR041221">
    <property type="entry name" value="APC1_C"/>
</dbReference>
<evidence type="ECO:0000259" key="6">
    <source>
        <dbReference type="Pfam" id="PF12859"/>
    </source>
</evidence>
<protein>
    <recommendedName>
        <fullName evidence="10">Anaphase-promoting complex subunit 1</fullName>
    </recommendedName>
</protein>
<organism evidence="8 9">
    <name type="scientific">Cyclotella cryptica</name>
    <dbReference type="NCBI Taxonomy" id="29204"/>
    <lineage>
        <taxon>Eukaryota</taxon>
        <taxon>Sar</taxon>
        <taxon>Stramenopiles</taxon>
        <taxon>Ochrophyta</taxon>
        <taxon>Bacillariophyta</taxon>
        <taxon>Coscinodiscophyceae</taxon>
        <taxon>Thalassiosirophycidae</taxon>
        <taxon>Stephanodiscales</taxon>
        <taxon>Stephanodiscaceae</taxon>
        <taxon>Cyclotella</taxon>
    </lineage>
</organism>
<accession>A0ABD3QK28</accession>
<dbReference type="GO" id="GO:0051301">
    <property type="term" value="P:cell division"/>
    <property type="evidence" value="ECO:0007669"/>
    <property type="project" value="UniProtKB-KW"/>
</dbReference>
<evidence type="ECO:0000259" key="7">
    <source>
        <dbReference type="Pfam" id="PF18122"/>
    </source>
</evidence>
<dbReference type="PANTHER" id="PTHR12827">
    <property type="entry name" value="MEIOTIC CHECKPOINT REGULATOR TSG24 FAMILY MEMBER"/>
    <property type="match status" value="1"/>
</dbReference>
<feature type="domain" description="Anaphase-promoting complex subunit 1 N-terminal" evidence="6">
    <location>
        <begin position="303"/>
        <end position="419"/>
    </location>
</feature>
<keyword evidence="2" id="KW-0132">Cell division</keyword>
<dbReference type="InterPro" id="IPR011989">
    <property type="entry name" value="ARM-like"/>
</dbReference>
<sequence length="2084" mass="231961">AAQKMSNRSLIGRFDILHGTGPEILSRPTMTTSHPSSTIEISPLTILHHHEQLDTKTNRRHRIVDSFQLLANHSCHSPNDNGDILAYITTAHVDGETKRQVAVDRMDGTRIASFDLPPLNGNGDKNHGGNARIDEVEEWTFHHPILCWTSFRGDARSNMTKKDNNDDDDDDDNERKMLCVLANPTTLQIYDVLGDIATASPNDTDKRMFSSGGGPSGHTVPLPFRACGLYSIHARGLLILRAPSREDGDGGGIITHGSWKDDVAVSPQGLSIPGTPPRSSRSFRNVVDDGVDRNLLEEELQLPPEPVRINFHDELLRNSEDEDVATAVPSLFSLCHPLDEIRPVAQCATDSQFIDIKDVNKSELFTDISERLVYTGVPRLFPRCILHGGDETEETSIQISPICVTYNQTLKRHAIWSLEKSAEPAEALPLWKTTGRGTWRNVLREKADGTDEDRVEGKEDSDDGSNSDYNEEDKGFPSSFSDIYPDFTMNLLYSELVGSSPRRVGSRHSRIETDEMQSSQNSCRRRVFLATDVHGTGDLILCILMPNDRLGTNSDTAVDSIHEPAILRRFLLHPGKHRNNVLSSVCITSVSPLVDLPCTSAIQIQSIPIPLAPFSMTKSGCRRSSRFHPADVNAMANDVLVVRKVKDSMHNGDHAAKLSLFRSGAIHIGDLVLPPNGIDDDWQLLRLENSVGDRVDLVFGDREPSKSVTVRASISLIMHTSPITETALRAIESSLIPTGHVDANNEHKSFFSFDSFDRLQTYPASWFGAALSLMIRSDCISLFQRLKMDHVCPNMEDYCWYSLTLVLLNLLVGFDHGAVNSARQTRIKSDSSPKSAWEELLQSDFHATFSQGEGRFLFDESILKSTIQSSKELKGTPDLSSYVSVLSSGRLATIIEGDSGEYLPTQKYKNDIFDALHLLHEDSRLLSQSRGSAWTRRLGSFLLHLCELNQPCMVDFEDHYYRLLGRRCLSNACNVFSENTYAPSRLTNFVFSPCIMTCLYSIIQHDSPDFTPEDVHFEMAGYKDANVSGLNGNCSTSWMVLRLFGVLLGDDTFGRNNVEPDFGHCSLPSRRAYRLVRSMLDEGIYQSSQLQDELPIGVSYPLMEAIRKCRLNPPRIDLDCWPRAAYDLVGRNDLAALLSEVHHDSVNRRVETTGVRSNVEDTDKDGLIIMEEYSSMIFPEDNRIREAARLLRSSRSLFLRVPRPVELSDHEYERSKQEKLLLLCRRSIALPLGRGMLTLGTNNVQSAEQLYIPNIVLAGRVPPTNGTLALDMSSCPPNFRVWPEFHNGVAAGLRLPRVSSLRTRDRTITRTWIKYNKPVIPQQQESGSSNSPAPSTPSYAHGGFLMALGLRGYLSALTTTDLTDYLTQGTITTTVGIFLGMAANKRGSCDPSVSKMLCLHIPSLLPPSFTPMDIASSVQAAAIAGIGLLYQGSAHRLMTEFLLNEIGRQPVKDQNANDKEGFALVCGLALGMVNLQKGTSTLCGLEDLRIEERLQRYIFGSTDEISRNQRRYAAGSNAGGISSEIDRDRNLDTYSINRDITAPGATLALGLMYIKSHNVSVASVLNLPDTHFQLDYVRPDLLALRVISRSLILWDDVQPSRDWIDAQIPSIVKRSIDFMKQKAMAAGNLDSGNENRPTNESNSDVSDFDPQAVRQANAFIVAGACFSLGLRFAGSANRTAAAAIFERVLYFLELRDNKDVVTLVQRPDTPTLVTCLCTAAISLAMVMAGTGDLDSFRLFRALRWRCEDVTLYGTHMAFGAAIGLLFLGGGKCTLGSSPQDVAMLIVAFFPHFPILSSDNQYHLQALRHLYVLATYERVLESVDIDSGEKVCIPIELSLSPSKEMIEVSTPYLLAIDAKFSELRTKSDRYYPIVMKASNWNGTLPTLFVKRRPGHLSYLQDPNALRSLSIQTEGESFLKSISLFSNDPTLISFAEYFCPTHNRRGDVSFERFCNEIAHECMNDETTPMLPYYLTLFRLMDSNSCSDVNVQNVWDVRLLRSYAERNGDSDDVRSGVNHLLSCEFIALVCQKLDDLFMSCGISGTKLSSLARMERWWEEEDDDADSCVGRLFVWSDVPKKCHNISLS</sequence>
<evidence type="ECO:0000256" key="4">
    <source>
        <dbReference type="ARBA" id="ARBA00023306"/>
    </source>
</evidence>
<feature type="domain" description="Anaphase-promoting complex subunit 1 C-terminal" evidence="7">
    <location>
        <begin position="1920"/>
        <end position="2061"/>
    </location>
</feature>
<gene>
    <name evidence="8" type="ORF">HJC23_006092</name>
</gene>
<evidence type="ECO:0000256" key="5">
    <source>
        <dbReference type="SAM" id="MobiDB-lite"/>
    </source>
</evidence>
<evidence type="ECO:0000313" key="9">
    <source>
        <dbReference type="Proteomes" id="UP001516023"/>
    </source>
</evidence>
<comment type="similarity">
    <text evidence="1">Belongs to the APC1 family.</text>
</comment>
<dbReference type="Gene3D" id="1.25.10.10">
    <property type="entry name" value="Leucine-rich Repeat Variant"/>
    <property type="match status" value="2"/>
</dbReference>
<feature type="region of interest" description="Disordered" evidence="5">
    <location>
        <begin position="442"/>
        <end position="477"/>
    </location>
</feature>
<feature type="non-terminal residue" evidence="8">
    <location>
        <position position="1"/>
    </location>
</feature>
<proteinExistence type="inferred from homology"/>
<evidence type="ECO:0000256" key="3">
    <source>
        <dbReference type="ARBA" id="ARBA00022776"/>
    </source>
</evidence>
<feature type="compositionally biased region" description="Polar residues" evidence="5">
    <location>
        <begin position="1630"/>
        <end position="1645"/>
    </location>
</feature>